<dbReference type="PROSITE" id="PS50889">
    <property type="entry name" value="S4"/>
    <property type="match status" value="1"/>
</dbReference>
<evidence type="ECO:0000256" key="2">
    <source>
        <dbReference type="ARBA" id="ARBA00023235"/>
    </source>
</evidence>
<dbReference type="Pfam" id="PF01479">
    <property type="entry name" value="S4"/>
    <property type="match status" value="1"/>
</dbReference>
<organism evidence="7 8">
    <name type="scientific">Pseudohoeflea coraliihabitans</name>
    <dbReference type="NCBI Taxonomy" id="2860393"/>
    <lineage>
        <taxon>Bacteria</taxon>
        <taxon>Pseudomonadati</taxon>
        <taxon>Pseudomonadota</taxon>
        <taxon>Alphaproteobacteria</taxon>
        <taxon>Hyphomicrobiales</taxon>
        <taxon>Rhizobiaceae</taxon>
        <taxon>Pseudohoeflea</taxon>
    </lineage>
</organism>
<dbReference type="InterPro" id="IPR006225">
    <property type="entry name" value="PsdUridine_synth_RluC/D"/>
</dbReference>
<name>A0ABS6WJZ7_9HYPH</name>
<dbReference type="EC" id="5.4.99.-" evidence="5"/>
<evidence type="ECO:0000256" key="4">
    <source>
        <dbReference type="PROSITE-ProRule" id="PRU00182"/>
    </source>
</evidence>
<keyword evidence="4" id="KW-0694">RNA-binding</keyword>
<protein>
    <recommendedName>
        <fullName evidence="5">Pseudouridine synthase</fullName>
        <ecNumber evidence="5">5.4.99.-</ecNumber>
    </recommendedName>
</protein>
<evidence type="ECO:0000256" key="1">
    <source>
        <dbReference type="ARBA" id="ARBA00010876"/>
    </source>
</evidence>
<comment type="catalytic activity">
    <reaction evidence="5">
        <text>a uridine in RNA = a pseudouridine in RNA</text>
        <dbReference type="Rhea" id="RHEA:48348"/>
        <dbReference type="Rhea" id="RHEA-COMP:12068"/>
        <dbReference type="Rhea" id="RHEA-COMP:12069"/>
        <dbReference type="ChEBI" id="CHEBI:65314"/>
        <dbReference type="ChEBI" id="CHEBI:65315"/>
    </reaction>
</comment>
<gene>
    <name evidence="7" type="ORF">KY465_03140</name>
</gene>
<keyword evidence="8" id="KW-1185">Reference proteome</keyword>
<dbReference type="RefSeq" id="WP_219158332.1">
    <property type="nucleotide sequence ID" value="NZ_JAHWQX010000001.1"/>
</dbReference>
<dbReference type="SMART" id="SM00363">
    <property type="entry name" value="S4"/>
    <property type="match status" value="1"/>
</dbReference>
<dbReference type="PANTHER" id="PTHR21600">
    <property type="entry name" value="MITOCHONDRIAL RNA PSEUDOURIDINE SYNTHASE"/>
    <property type="match status" value="1"/>
</dbReference>
<dbReference type="PANTHER" id="PTHR21600:SF44">
    <property type="entry name" value="RIBOSOMAL LARGE SUBUNIT PSEUDOURIDINE SYNTHASE D"/>
    <property type="match status" value="1"/>
</dbReference>
<dbReference type="PROSITE" id="PS01129">
    <property type="entry name" value="PSI_RLU"/>
    <property type="match status" value="1"/>
</dbReference>
<dbReference type="InterPro" id="IPR006224">
    <property type="entry name" value="PsdUridine_synth_RluA-like_CS"/>
</dbReference>
<evidence type="ECO:0000313" key="7">
    <source>
        <dbReference type="EMBL" id="MBW3096271.1"/>
    </source>
</evidence>
<dbReference type="InterPro" id="IPR050188">
    <property type="entry name" value="RluA_PseudoU_synthase"/>
</dbReference>
<dbReference type="CDD" id="cd02869">
    <property type="entry name" value="PseudoU_synth_RluA_like"/>
    <property type="match status" value="1"/>
</dbReference>
<keyword evidence="2 5" id="KW-0413">Isomerase</keyword>
<dbReference type="Pfam" id="PF00849">
    <property type="entry name" value="PseudoU_synth_2"/>
    <property type="match status" value="1"/>
</dbReference>
<accession>A0ABS6WJZ7</accession>
<dbReference type="InterPro" id="IPR002942">
    <property type="entry name" value="S4_RNA-bd"/>
</dbReference>
<comment type="caution">
    <text evidence="7">The sequence shown here is derived from an EMBL/GenBank/DDBJ whole genome shotgun (WGS) entry which is preliminary data.</text>
</comment>
<evidence type="ECO:0000259" key="6">
    <source>
        <dbReference type="SMART" id="SM00363"/>
    </source>
</evidence>
<evidence type="ECO:0000313" key="8">
    <source>
        <dbReference type="Proteomes" id="UP001430804"/>
    </source>
</evidence>
<dbReference type="EMBL" id="JAHWQX010000001">
    <property type="protein sequence ID" value="MBW3096271.1"/>
    <property type="molecule type" value="Genomic_DNA"/>
</dbReference>
<dbReference type="Proteomes" id="UP001430804">
    <property type="component" value="Unassembled WGS sequence"/>
</dbReference>
<comment type="catalytic activity">
    <reaction evidence="3">
        <text>uridine(1911/1915/1917) in 23S rRNA = pseudouridine(1911/1915/1917) in 23S rRNA</text>
        <dbReference type="Rhea" id="RHEA:42524"/>
        <dbReference type="Rhea" id="RHEA-COMP:10097"/>
        <dbReference type="Rhea" id="RHEA-COMP:10098"/>
        <dbReference type="ChEBI" id="CHEBI:65314"/>
        <dbReference type="ChEBI" id="CHEBI:65315"/>
        <dbReference type="EC" id="5.4.99.23"/>
    </reaction>
</comment>
<comment type="function">
    <text evidence="5">Responsible for synthesis of pseudouridine from uracil.</text>
</comment>
<reference evidence="7" key="1">
    <citation type="submission" date="2021-07" db="EMBL/GenBank/DDBJ databases">
        <title>Pseudohoeflea marina sp. nov. a polyhydroxyalcanoate-producing bacterium.</title>
        <authorList>
            <person name="Zheng W."/>
            <person name="Yu S."/>
            <person name="Huang Y."/>
        </authorList>
    </citation>
    <scope>NUCLEOTIDE SEQUENCE</scope>
    <source>
        <strain evidence="7">DP4N28-3</strain>
    </source>
</reference>
<sequence>MNSGSPFSESTSDRKAFRVDDDGGRLDAWIAAQLAPDYSRSRIKVLIKEGHVRLNAEVSAEPNRQVTAGDLIEIALPEAVDPQPKGEAIALDVLFEDSDLIVLNKPPGMVVHPAAGNWTGTLVNALIAHCGDSLSGIGGVRRPGIVHRLDKDTSGVMVVAKTDVAHRHLAAQFADHGRTGALERAYTALVWGRPKTLAGTIDAPLGRARDRLRRAVRSDQGSDVRHAVTHYQVRARYGETPEGALASRIECRLETGRTHQIRVHMAHIGHPLIGDRDYGAAFRTKAHTLPDAARQAVERFGRQALHAHLLAFIHPRSEELLRLEAPPPKDMAALQMALEGMASHRR</sequence>
<evidence type="ECO:0000256" key="3">
    <source>
        <dbReference type="ARBA" id="ARBA00036882"/>
    </source>
</evidence>
<evidence type="ECO:0000256" key="5">
    <source>
        <dbReference type="RuleBase" id="RU362028"/>
    </source>
</evidence>
<comment type="similarity">
    <text evidence="1 5">Belongs to the pseudouridine synthase RluA family.</text>
</comment>
<proteinExistence type="inferred from homology"/>
<feature type="domain" description="RNA-binding S4" evidence="6">
    <location>
        <begin position="24"/>
        <end position="84"/>
    </location>
</feature>
<dbReference type="InterPro" id="IPR006145">
    <property type="entry name" value="PsdUridine_synth_RsuA/RluA"/>
</dbReference>
<dbReference type="CDD" id="cd00165">
    <property type="entry name" value="S4"/>
    <property type="match status" value="1"/>
</dbReference>
<dbReference type="NCBIfam" id="TIGR00005">
    <property type="entry name" value="rluA_subfam"/>
    <property type="match status" value="1"/>
</dbReference>